<dbReference type="PANTHER" id="PTHR24305:SF166">
    <property type="entry name" value="CYTOCHROME P450 12A4, MITOCHONDRIAL-RELATED"/>
    <property type="match status" value="1"/>
</dbReference>
<dbReference type="InterPro" id="IPR001128">
    <property type="entry name" value="Cyt_P450"/>
</dbReference>
<dbReference type="OrthoDB" id="9789468at2"/>
<keyword evidence="6" id="KW-1185">Reference proteome</keyword>
<evidence type="ECO:0000256" key="3">
    <source>
        <dbReference type="PIRSR" id="PIRSR602401-1"/>
    </source>
</evidence>
<keyword evidence="3 4" id="KW-0479">Metal-binding</keyword>
<dbReference type="PROSITE" id="PS00086">
    <property type="entry name" value="CYTOCHROME_P450"/>
    <property type="match status" value="1"/>
</dbReference>
<name>A0A517R6M7_9PLAN</name>
<organism evidence="5 6">
    <name type="scientific">Stratiformator vulcanicus</name>
    <dbReference type="NCBI Taxonomy" id="2527980"/>
    <lineage>
        <taxon>Bacteria</taxon>
        <taxon>Pseudomonadati</taxon>
        <taxon>Planctomycetota</taxon>
        <taxon>Planctomycetia</taxon>
        <taxon>Planctomycetales</taxon>
        <taxon>Planctomycetaceae</taxon>
        <taxon>Stratiformator</taxon>
    </lineage>
</organism>
<dbReference type="GO" id="GO:0020037">
    <property type="term" value="F:heme binding"/>
    <property type="evidence" value="ECO:0007669"/>
    <property type="project" value="InterPro"/>
</dbReference>
<dbReference type="SUPFAM" id="SSF48264">
    <property type="entry name" value="Cytochrome P450"/>
    <property type="match status" value="1"/>
</dbReference>
<dbReference type="InterPro" id="IPR017972">
    <property type="entry name" value="Cyt_P450_CS"/>
</dbReference>
<sequence>MRSVAEENLPVTVGDLRDFPKDPIACMRALHEEHGAIAALQDEESGQRVTFVFSPEHNKTVLSDAKRFQSRFFTLRGSKRSSQRRVTSGLLSMNGDQHRRHRRMVKTPFSKPVLPDYQPAISGLVRELLDSWSVGDVRDIHHEMNSFMLRVTSAILFGLDDPDLAFETGHLIDEWVHKNHEVGVTAFIADTDISAQYDNLLDMAKQLEHNVTTMLQRRRQSKPGPDVLSLLIQARDAQGSISSEELIGHVALLFGAAHLTTAHSLTWTLLLLAQHPSVMADVFEEIDSGIDADLPTQEQTERLPLMEKAIKESMRCLPASSYSQRITAEPVELGPLTLGCGSPVVFSQYITHHRSDLFKAPDEFRPGRWEWISPGPYEYLPFGSGPRMCLGAGMAMTILKTTLPAILKKFRVSMVPGSRVDARVISTMLGPTTPVPMLLSEPDGKFEAQPISGTVLDLVDFHEMPTADEASQAA</sequence>
<comment type="cofactor">
    <cofactor evidence="1 3">
        <name>heme</name>
        <dbReference type="ChEBI" id="CHEBI:30413"/>
    </cofactor>
</comment>
<dbReference type="EMBL" id="CP036268">
    <property type="protein sequence ID" value="QDT39493.1"/>
    <property type="molecule type" value="Genomic_DNA"/>
</dbReference>
<keyword evidence="4" id="KW-0560">Oxidoreductase</keyword>
<gene>
    <name evidence="5" type="primary">ptlI</name>
    <name evidence="5" type="ORF">Pan189_39010</name>
</gene>
<dbReference type="KEGG" id="svp:Pan189_39010"/>
<dbReference type="InterPro" id="IPR050121">
    <property type="entry name" value="Cytochrome_P450_monoxygenase"/>
</dbReference>
<protein>
    <submittedName>
        <fullName evidence="5">Pentalenene oxygenase</fullName>
    </submittedName>
</protein>
<dbReference type="Pfam" id="PF00067">
    <property type="entry name" value="p450"/>
    <property type="match status" value="1"/>
</dbReference>
<dbReference type="GO" id="GO:0004497">
    <property type="term" value="F:monooxygenase activity"/>
    <property type="evidence" value="ECO:0007669"/>
    <property type="project" value="UniProtKB-KW"/>
</dbReference>
<evidence type="ECO:0000256" key="2">
    <source>
        <dbReference type="ARBA" id="ARBA00010617"/>
    </source>
</evidence>
<dbReference type="Proteomes" id="UP000317318">
    <property type="component" value="Chromosome"/>
</dbReference>
<feature type="binding site" description="axial binding residue" evidence="3">
    <location>
        <position position="389"/>
    </location>
    <ligand>
        <name>heme</name>
        <dbReference type="ChEBI" id="CHEBI:30413"/>
    </ligand>
    <ligandPart>
        <name>Fe</name>
        <dbReference type="ChEBI" id="CHEBI:18248"/>
    </ligandPart>
</feature>
<evidence type="ECO:0000256" key="4">
    <source>
        <dbReference type="RuleBase" id="RU000461"/>
    </source>
</evidence>
<keyword evidence="3 4" id="KW-0349">Heme</keyword>
<accession>A0A517R6M7</accession>
<dbReference type="Gene3D" id="1.10.630.10">
    <property type="entry name" value="Cytochrome P450"/>
    <property type="match status" value="1"/>
</dbReference>
<proteinExistence type="inferred from homology"/>
<comment type="similarity">
    <text evidence="2 4">Belongs to the cytochrome P450 family.</text>
</comment>
<evidence type="ECO:0000313" key="6">
    <source>
        <dbReference type="Proteomes" id="UP000317318"/>
    </source>
</evidence>
<dbReference type="AlphaFoldDB" id="A0A517R6M7"/>
<dbReference type="GO" id="GO:0016705">
    <property type="term" value="F:oxidoreductase activity, acting on paired donors, with incorporation or reduction of molecular oxygen"/>
    <property type="evidence" value="ECO:0007669"/>
    <property type="project" value="InterPro"/>
</dbReference>
<reference evidence="5 6" key="1">
    <citation type="submission" date="2019-02" db="EMBL/GenBank/DDBJ databases">
        <title>Deep-cultivation of Planctomycetes and their phenomic and genomic characterization uncovers novel biology.</title>
        <authorList>
            <person name="Wiegand S."/>
            <person name="Jogler M."/>
            <person name="Boedeker C."/>
            <person name="Pinto D."/>
            <person name="Vollmers J."/>
            <person name="Rivas-Marin E."/>
            <person name="Kohn T."/>
            <person name="Peeters S.H."/>
            <person name="Heuer A."/>
            <person name="Rast P."/>
            <person name="Oberbeckmann S."/>
            <person name="Bunk B."/>
            <person name="Jeske O."/>
            <person name="Meyerdierks A."/>
            <person name="Storesund J.E."/>
            <person name="Kallscheuer N."/>
            <person name="Luecker S."/>
            <person name="Lage O.M."/>
            <person name="Pohl T."/>
            <person name="Merkel B.J."/>
            <person name="Hornburger P."/>
            <person name="Mueller R.-W."/>
            <person name="Bruemmer F."/>
            <person name="Labrenz M."/>
            <person name="Spormann A.M."/>
            <person name="Op den Camp H."/>
            <person name="Overmann J."/>
            <person name="Amann R."/>
            <person name="Jetten M.S.M."/>
            <person name="Mascher T."/>
            <person name="Medema M.H."/>
            <person name="Devos D.P."/>
            <person name="Kaster A.-K."/>
            <person name="Ovreas L."/>
            <person name="Rohde M."/>
            <person name="Galperin M.Y."/>
            <person name="Jogler C."/>
        </authorList>
    </citation>
    <scope>NUCLEOTIDE SEQUENCE [LARGE SCALE GENOMIC DNA]</scope>
    <source>
        <strain evidence="5 6">Pan189</strain>
    </source>
</reference>
<keyword evidence="4" id="KW-0503">Monooxygenase</keyword>
<dbReference type="GO" id="GO:0005506">
    <property type="term" value="F:iron ion binding"/>
    <property type="evidence" value="ECO:0007669"/>
    <property type="project" value="InterPro"/>
</dbReference>
<dbReference type="PRINTS" id="PR00385">
    <property type="entry name" value="P450"/>
</dbReference>
<dbReference type="PRINTS" id="PR00463">
    <property type="entry name" value="EP450I"/>
</dbReference>
<dbReference type="PANTHER" id="PTHR24305">
    <property type="entry name" value="CYTOCHROME P450"/>
    <property type="match status" value="1"/>
</dbReference>
<dbReference type="RefSeq" id="WP_145366253.1">
    <property type="nucleotide sequence ID" value="NZ_CP036268.1"/>
</dbReference>
<dbReference type="InterPro" id="IPR002401">
    <property type="entry name" value="Cyt_P450_E_grp-I"/>
</dbReference>
<keyword evidence="3 4" id="KW-0408">Iron</keyword>
<evidence type="ECO:0000313" key="5">
    <source>
        <dbReference type="EMBL" id="QDT39493.1"/>
    </source>
</evidence>
<dbReference type="InterPro" id="IPR036396">
    <property type="entry name" value="Cyt_P450_sf"/>
</dbReference>
<evidence type="ECO:0000256" key="1">
    <source>
        <dbReference type="ARBA" id="ARBA00001971"/>
    </source>
</evidence>